<dbReference type="NCBIfam" id="TIGR00180">
    <property type="entry name" value="parB_part"/>
    <property type="match status" value="1"/>
</dbReference>
<dbReference type="SUPFAM" id="SSF110849">
    <property type="entry name" value="ParB/Sulfiredoxin"/>
    <property type="match status" value="1"/>
</dbReference>
<accession>A0A7W8L8Z6</accession>
<dbReference type="InterPro" id="IPR003115">
    <property type="entry name" value="ParB_N"/>
</dbReference>
<dbReference type="Gene3D" id="1.10.10.2830">
    <property type="match status" value="1"/>
</dbReference>
<gene>
    <name evidence="4" type="ORF">FSB64_31855</name>
    <name evidence="3" type="ORF">HDG41_004707</name>
</gene>
<reference evidence="4 6" key="1">
    <citation type="submission" date="2019-08" db="EMBL/GenBank/DDBJ databases">
        <title>Paraburkholderia simonii sp. nov. and P. youngii sp. nov. Brazilian and Mexican Mimosa-associated rhizobia.</title>
        <authorList>
            <person name="Mavima L."/>
            <person name="Beukes C.W."/>
            <person name="Palmer M."/>
            <person name="De Meyer S.E."/>
            <person name="James E.K."/>
            <person name="Maluk M."/>
            <person name="Avontuur J.R."/>
            <person name="Chan W.Y."/>
            <person name="Venter S.N."/>
            <person name="Steenkamp E.T."/>
        </authorList>
    </citation>
    <scope>NUCLEOTIDE SEQUENCE [LARGE SCALE GENOMIC DNA]</scope>
    <source>
        <strain evidence="4 6">JPY454</strain>
    </source>
</reference>
<dbReference type="InterPro" id="IPR004437">
    <property type="entry name" value="ParB/RepB/Spo0J"/>
</dbReference>
<protein>
    <submittedName>
        <fullName evidence="3">ParB family chromosome partitioning protein</fullName>
    </submittedName>
    <submittedName>
        <fullName evidence="4">ParB/RepB/Spo0J family partition protein</fullName>
    </submittedName>
</protein>
<dbReference type="PANTHER" id="PTHR33375:SF1">
    <property type="entry name" value="CHROMOSOME-PARTITIONING PROTEIN PARB-RELATED"/>
    <property type="match status" value="1"/>
</dbReference>
<sequence length="300" mass="33235">MSESKSAGEIRLIRLDRIEVLNPRDRGSRVFDEIVRNIKAIGLKKPICVTPRFDANGAEKYLLICGEGRLKAYQALGEEEIPALVVEVTDEDAFIMSLAENIARRQHHPLELLSGIRQLVDKGYTFKSIAEKTGLAQSYVKEICNLLRSGEERLIVAVERGAIPINVAVTIAGAGDNDKAVQAALQGAYESGALRGRQLVLARRVIDKRQRLGRAAGRPSTTKHSQVSTTTVIRTYQDEVKRQTALVRKAAFSQQKLLLVVGALRQLLSDENFVNLLRAESLTTMPKYLAERVWPNGSHV</sequence>
<evidence type="ECO:0000313" key="6">
    <source>
        <dbReference type="Proteomes" id="UP000821598"/>
    </source>
</evidence>
<dbReference type="Proteomes" id="UP000592820">
    <property type="component" value="Unassembled WGS sequence"/>
</dbReference>
<dbReference type="GO" id="GO:0003677">
    <property type="term" value="F:DNA binding"/>
    <property type="evidence" value="ECO:0007669"/>
    <property type="project" value="InterPro"/>
</dbReference>
<comment type="caution">
    <text evidence="3">The sequence shown here is derived from an EMBL/GenBank/DDBJ whole genome shotgun (WGS) entry which is preliminary data.</text>
</comment>
<dbReference type="InterPro" id="IPR036086">
    <property type="entry name" value="ParB/Sulfiredoxin_sf"/>
</dbReference>
<evidence type="ECO:0000256" key="1">
    <source>
        <dbReference type="ARBA" id="ARBA00006295"/>
    </source>
</evidence>
<comment type="similarity">
    <text evidence="1">Belongs to the ParB family.</text>
</comment>
<dbReference type="Gene3D" id="3.90.1530.30">
    <property type="match status" value="1"/>
</dbReference>
<dbReference type="GO" id="GO:0005694">
    <property type="term" value="C:chromosome"/>
    <property type="evidence" value="ECO:0007669"/>
    <property type="project" value="TreeGrafter"/>
</dbReference>
<dbReference type="SMART" id="SM00470">
    <property type="entry name" value="ParB"/>
    <property type="match status" value="1"/>
</dbReference>
<dbReference type="SUPFAM" id="SSF109709">
    <property type="entry name" value="KorB DNA-binding domain-like"/>
    <property type="match status" value="1"/>
</dbReference>
<dbReference type="PANTHER" id="PTHR33375">
    <property type="entry name" value="CHROMOSOME-PARTITIONING PROTEIN PARB-RELATED"/>
    <property type="match status" value="1"/>
</dbReference>
<dbReference type="RefSeq" id="WP_176369023.1">
    <property type="nucleotide sequence ID" value="NZ_JACHDE010000009.1"/>
</dbReference>
<dbReference type="Pfam" id="PF07506">
    <property type="entry name" value="RepB"/>
    <property type="match status" value="1"/>
</dbReference>
<organism evidence="3 5">
    <name type="scientific">Paraburkholderia youngii</name>
    <dbReference type="NCBI Taxonomy" id="2782701"/>
    <lineage>
        <taxon>Bacteria</taxon>
        <taxon>Pseudomonadati</taxon>
        <taxon>Pseudomonadota</taxon>
        <taxon>Betaproteobacteria</taxon>
        <taxon>Burkholderiales</taxon>
        <taxon>Burkholderiaceae</taxon>
        <taxon>Paraburkholderia</taxon>
    </lineage>
</organism>
<evidence type="ECO:0000259" key="2">
    <source>
        <dbReference type="SMART" id="SM00470"/>
    </source>
</evidence>
<keyword evidence="6" id="KW-1185">Reference proteome</keyword>
<reference evidence="3 5" key="2">
    <citation type="submission" date="2020-08" db="EMBL/GenBank/DDBJ databases">
        <title>Genomic Encyclopedia of Type Strains, Phase IV (KMG-V): Genome sequencing to study the core and pangenomes of soil and plant-associated prokaryotes.</title>
        <authorList>
            <person name="Whitman W."/>
        </authorList>
    </citation>
    <scope>NUCLEOTIDE SEQUENCE [LARGE SCALE GENOMIC DNA]</scope>
    <source>
        <strain evidence="3 5">JPY162</strain>
    </source>
</reference>
<dbReference type="Proteomes" id="UP000821598">
    <property type="component" value="Unassembled WGS sequence"/>
</dbReference>
<dbReference type="Pfam" id="PF02195">
    <property type="entry name" value="ParB_N"/>
    <property type="match status" value="1"/>
</dbReference>
<dbReference type="AlphaFoldDB" id="A0A7W8L8Z6"/>
<dbReference type="InterPro" id="IPR050336">
    <property type="entry name" value="Chromosome_partition/occlusion"/>
</dbReference>
<evidence type="ECO:0000313" key="4">
    <source>
        <dbReference type="EMBL" id="NVI08259.1"/>
    </source>
</evidence>
<evidence type="ECO:0000313" key="3">
    <source>
        <dbReference type="EMBL" id="MBB5402621.1"/>
    </source>
</evidence>
<dbReference type="CDD" id="cd16411">
    <property type="entry name" value="ParB_N_like"/>
    <property type="match status" value="1"/>
</dbReference>
<dbReference type="EMBL" id="VOMC01000044">
    <property type="protein sequence ID" value="NVI08259.1"/>
    <property type="molecule type" value="Genomic_DNA"/>
</dbReference>
<feature type="domain" description="ParB-like N-terminal" evidence="2">
    <location>
        <begin position="11"/>
        <end position="102"/>
    </location>
</feature>
<evidence type="ECO:0000313" key="5">
    <source>
        <dbReference type="Proteomes" id="UP000592820"/>
    </source>
</evidence>
<name>A0A7W8L8Z6_9BURK</name>
<dbReference type="GO" id="GO:0007059">
    <property type="term" value="P:chromosome segregation"/>
    <property type="evidence" value="ECO:0007669"/>
    <property type="project" value="TreeGrafter"/>
</dbReference>
<proteinExistence type="inferred from homology"/>
<dbReference type="InterPro" id="IPR011111">
    <property type="entry name" value="Plasmid_RepB"/>
</dbReference>
<dbReference type="EMBL" id="JACHDE010000009">
    <property type="protein sequence ID" value="MBB5402621.1"/>
    <property type="molecule type" value="Genomic_DNA"/>
</dbReference>